<evidence type="ECO:0000313" key="1">
    <source>
        <dbReference type="EMBL" id="MEC3860604.1"/>
    </source>
</evidence>
<keyword evidence="2" id="KW-1185">Reference proteome</keyword>
<proteinExistence type="predicted"/>
<reference evidence="1 2" key="1">
    <citation type="submission" date="2024-01" db="EMBL/GenBank/DDBJ databases">
        <title>Mesobacterium rodlantinim sp. nov., isolated from shallow sea hydrothermal systems off Kueishantao Island.</title>
        <authorList>
            <person name="Su Z."/>
            <person name="Tang K."/>
        </authorList>
    </citation>
    <scope>NUCLEOTIDE SEQUENCE [LARGE SCALE GENOMIC DNA]</scope>
    <source>
        <strain evidence="1 2">TK19101</strain>
    </source>
</reference>
<evidence type="ECO:0000313" key="2">
    <source>
        <dbReference type="Proteomes" id="UP001348149"/>
    </source>
</evidence>
<dbReference type="RefSeq" id="WP_326296226.1">
    <property type="nucleotide sequence ID" value="NZ_JAYLLH010000004.1"/>
</dbReference>
<protein>
    <submittedName>
        <fullName evidence="1">Uncharacterized protein</fullName>
    </submittedName>
</protein>
<gene>
    <name evidence="1" type="ORF">VK792_04855</name>
</gene>
<name>A0ABU6HFU8_9RHOB</name>
<dbReference type="Proteomes" id="UP001348149">
    <property type="component" value="Unassembled WGS sequence"/>
</dbReference>
<accession>A0ABU6HFU8</accession>
<organism evidence="1 2">
    <name type="scientific">Mesobacterium hydrothermale</name>
    <dbReference type="NCBI Taxonomy" id="3111907"/>
    <lineage>
        <taxon>Bacteria</taxon>
        <taxon>Pseudomonadati</taxon>
        <taxon>Pseudomonadota</taxon>
        <taxon>Alphaproteobacteria</taxon>
        <taxon>Rhodobacterales</taxon>
        <taxon>Roseobacteraceae</taxon>
        <taxon>Mesobacterium</taxon>
    </lineage>
</organism>
<comment type="caution">
    <text evidence="1">The sequence shown here is derived from an EMBL/GenBank/DDBJ whole genome shotgun (WGS) entry which is preliminary data.</text>
</comment>
<dbReference type="EMBL" id="JAYLLH010000004">
    <property type="protein sequence ID" value="MEC3860604.1"/>
    <property type="molecule type" value="Genomic_DNA"/>
</dbReference>
<sequence>MLNVAIFIGALLFRRSIAQRAVAGNPSPVIRGCGRGFVADFMHRPHFREKNFLLWINATSVKTSVVCNLKVMWIGVRIPFKLKLGVEKLAYVEILGMQTRNLEDIMSAVRSHLINPEIQNASVEPDMFCGDGCDLFISGSAPAEEALSVTGDATGAFISGSAPLSGSHHAGDATGLFISGSAPAASASHAGDATDLFISGSAPAKGEMSDGAATGLFISGSNPA</sequence>